<dbReference type="EMBL" id="LAZR01041932">
    <property type="protein sequence ID" value="KKL10754.1"/>
    <property type="molecule type" value="Genomic_DNA"/>
</dbReference>
<gene>
    <name evidence="2" type="ORF">LCGC14_2552670</name>
</gene>
<comment type="caution">
    <text evidence="2">The sequence shown here is derived from an EMBL/GenBank/DDBJ whole genome shotgun (WGS) entry which is preliminary data.</text>
</comment>
<feature type="region of interest" description="Disordered" evidence="1">
    <location>
        <begin position="45"/>
        <end position="72"/>
    </location>
</feature>
<protein>
    <submittedName>
        <fullName evidence="2">Uncharacterized protein</fullName>
    </submittedName>
</protein>
<organism evidence="2">
    <name type="scientific">marine sediment metagenome</name>
    <dbReference type="NCBI Taxonomy" id="412755"/>
    <lineage>
        <taxon>unclassified sequences</taxon>
        <taxon>metagenomes</taxon>
        <taxon>ecological metagenomes</taxon>
    </lineage>
</organism>
<sequence>MNTKVYELIFKILESDLSKEDKSEIVRFYLLPRNTPVTPRIEIPQKEEGDVPGPVSHPTTHELKRKANPEMAQEEDAITRTLDGVLPGTKKK</sequence>
<name>A0A0F9AMD2_9ZZZZ</name>
<reference evidence="2" key="1">
    <citation type="journal article" date="2015" name="Nature">
        <title>Complex archaea that bridge the gap between prokaryotes and eukaryotes.</title>
        <authorList>
            <person name="Spang A."/>
            <person name="Saw J.H."/>
            <person name="Jorgensen S.L."/>
            <person name="Zaremba-Niedzwiedzka K."/>
            <person name="Martijn J."/>
            <person name="Lind A.E."/>
            <person name="van Eijk R."/>
            <person name="Schleper C."/>
            <person name="Guy L."/>
            <person name="Ettema T.J."/>
        </authorList>
    </citation>
    <scope>NUCLEOTIDE SEQUENCE</scope>
</reference>
<proteinExistence type="predicted"/>
<evidence type="ECO:0000256" key="1">
    <source>
        <dbReference type="SAM" id="MobiDB-lite"/>
    </source>
</evidence>
<dbReference type="AlphaFoldDB" id="A0A0F9AMD2"/>
<accession>A0A0F9AMD2</accession>
<feature type="compositionally biased region" description="Basic and acidic residues" evidence="1">
    <location>
        <begin position="59"/>
        <end position="68"/>
    </location>
</feature>
<evidence type="ECO:0000313" key="2">
    <source>
        <dbReference type="EMBL" id="KKL10754.1"/>
    </source>
</evidence>